<protein>
    <recommendedName>
        <fullName evidence="2">HTH cro/C1-type domain-containing protein</fullName>
    </recommendedName>
</protein>
<feature type="region of interest" description="Disordered" evidence="1">
    <location>
        <begin position="1"/>
        <end position="24"/>
    </location>
</feature>
<proteinExistence type="predicted"/>
<dbReference type="Gene3D" id="1.10.260.40">
    <property type="entry name" value="lambda repressor-like DNA-binding domains"/>
    <property type="match status" value="1"/>
</dbReference>
<dbReference type="PROSITE" id="PS50943">
    <property type="entry name" value="HTH_CROC1"/>
    <property type="match status" value="1"/>
</dbReference>
<dbReference type="CDD" id="cd00093">
    <property type="entry name" value="HTH_XRE"/>
    <property type="match status" value="1"/>
</dbReference>
<dbReference type="InterPro" id="IPR001387">
    <property type="entry name" value="Cro/C1-type_HTH"/>
</dbReference>
<dbReference type="GO" id="GO:0003677">
    <property type="term" value="F:DNA binding"/>
    <property type="evidence" value="ECO:0007669"/>
    <property type="project" value="InterPro"/>
</dbReference>
<evidence type="ECO:0000313" key="3">
    <source>
        <dbReference type="EMBL" id="PIV50228.1"/>
    </source>
</evidence>
<evidence type="ECO:0000313" key="4">
    <source>
        <dbReference type="Proteomes" id="UP000228896"/>
    </source>
</evidence>
<gene>
    <name evidence="3" type="ORF">COS18_05630</name>
</gene>
<dbReference type="Proteomes" id="UP000228896">
    <property type="component" value="Unassembled WGS sequence"/>
</dbReference>
<dbReference type="SUPFAM" id="SSF47413">
    <property type="entry name" value="lambda repressor-like DNA-binding domains"/>
    <property type="match status" value="1"/>
</dbReference>
<name>A0A2M7DKG9_9BACT</name>
<evidence type="ECO:0000256" key="1">
    <source>
        <dbReference type="SAM" id="MobiDB-lite"/>
    </source>
</evidence>
<dbReference type="InterPro" id="IPR010982">
    <property type="entry name" value="Lambda_DNA-bd_dom_sf"/>
</dbReference>
<feature type="domain" description="HTH cro/C1-type" evidence="2">
    <location>
        <begin position="17"/>
        <end position="45"/>
    </location>
</feature>
<sequence length="47" mass="4911">MPFKQKVAGSNPAGRTKIEAGTTPNPTIDTVKKIADALGVSLDVLMK</sequence>
<dbReference type="Pfam" id="PF01381">
    <property type="entry name" value="HTH_3"/>
    <property type="match status" value="1"/>
</dbReference>
<evidence type="ECO:0000259" key="2">
    <source>
        <dbReference type="PROSITE" id="PS50943"/>
    </source>
</evidence>
<accession>A0A2M7DKG9</accession>
<comment type="caution">
    <text evidence="3">The sequence shown here is derived from an EMBL/GenBank/DDBJ whole genome shotgun (WGS) entry which is preliminary data.</text>
</comment>
<dbReference type="AlphaFoldDB" id="A0A2M7DKG9"/>
<organism evidence="3 4">
    <name type="scientific">Candidatus Falkowbacteria bacterium CG02_land_8_20_14_3_00_36_14</name>
    <dbReference type="NCBI Taxonomy" id="1974560"/>
    <lineage>
        <taxon>Bacteria</taxon>
        <taxon>Candidatus Falkowiibacteriota</taxon>
    </lineage>
</organism>
<dbReference type="EMBL" id="PETS01000144">
    <property type="protein sequence ID" value="PIV50228.1"/>
    <property type="molecule type" value="Genomic_DNA"/>
</dbReference>
<reference evidence="4" key="1">
    <citation type="submission" date="2017-09" db="EMBL/GenBank/DDBJ databases">
        <title>Depth-based differentiation of microbial function through sediment-hosted aquifers and enrichment of novel symbionts in the deep terrestrial subsurface.</title>
        <authorList>
            <person name="Probst A.J."/>
            <person name="Ladd B."/>
            <person name="Jarett J.K."/>
            <person name="Geller-Mcgrath D.E."/>
            <person name="Sieber C.M.K."/>
            <person name="Emerson J.B."/>
            <person name="Anantharaman K."/>
            <person name="Thomas B.C."/>
            <person name="Malmstrom R."/>
            <person name="Stieglmeier M."/>
            <person name="Klingl A."/>
            <person name="Woyke T."/>
            <person name="Ryan C.M."/>
            <person name="Banfield J.F."/>
        </authorList>
    </citation>
    <scope>NUCLEOTIDE SEQUENCE [LARGE SCALE GENOMIC DNA]</scope>
</reference>